<dbReference type="InterPro" id="IPR038694">
    <property type="entry name" value="DUF427_sf"/>
</dbReference>
<proteinExistence type="predicted"/>
<sequence length="96" mass="10812">MAVEAILNDVVIAHSTSTKVVEGNHYFPREDVDMSMLEKSDTRTFCSWKGEARYYSLDCDGTLAKDAAWTYPDPKPDAAHVKDHIAFWGDVEISED</sequence>
<name>A0A1C7D725_9SPHN</name>
<dbReference type="AlphaFoldDB" id="A0A1C7D725"/>
<dbReference type="PANTHER" id="PTHR34310">
    <property type="entry name" value="DUF427 DOMAIN PROTEIN (AFU_ORTHOLOGUE AFUA_3G02220)"/>
    <property type="match status" value="1"/>
</dbReference>
<evidence type="ECO:0000259" key="1">
    <source>
        <dbReference type="Pfam" id="PF04248"/>
    </source>
</evidence>
<reference evidence="2 3" key="1">
    <citation type="submission" date="2016-07" db="EMBL/GenBank/DDBJ databases">
        <title>Complete genome sequence of Altererythrobacter namhicola JCM 16345T, containing esterase-encoding genes.</title>
        <authorList>
            <person name="Cheng H."/>
            <person name="Wu Y.-H."/>
            <person name="Jian S.-L."/>
            <person name="Huo Y.-Y."/>
            <person name="Wang C.-S."/>
            <person name="Xu X.-W."/>
        </authorList>
    </citation>
    <scope>NUCLEOTIDE SEQUENCE [LARGE SCALE GENOMIC DNA]</scope>
    <source>
        <strain evidence="2 3">JCM 16345</strain>
    </source>
</reference>
<evidence type="ECO:0000313" key="3">
    <source>
        <dbReference type="Proteomes" id="UP000092698"/>
    </source>
</evidence>
<dbReference type="KEGG" id="anh:A6F65_00970"/>
<protein>
    <recommendedName>
        <fullName evidence="1">DUF427 domain-containing protein</fullName>
    </recommendedName>
</protein>
<dbReference type="Proteomes" id="UP000092698">
    <property type="component" value="Chromosome"/>
</dbReference>
<dbReference type="OrthoDB" id="9815163at2"/>
<dbReference type="InterPro" id="IPR007361">
    <property type="entry name" value="DUF427"/>
</dbReference>
<keyword evidence="3" id="KW-1185">Reference proteome</keyword>
<evidence type="ECO:0000313" key="2">
    <source>
        <dbReference type="EMBL" id="ANU07280.1"/>
    </source>
</evidence>
<dbReference type="STRING" id="645517.A6F65_00970"/>
<dbReference type="RefSeq" id="WP_067786417.1">
    <property type="nucleotide sequence ID" value="NZ_CP016545.1"/>
</dbReference>
<dbReference type="Pfam" id="PF04248">
    <property type="entry name" value="NTP_transf_9"/>
    <property type="match status" value="1"/>
</dbReference>
<organism evidence="2 3">
    <name type="scientific">Paraurantiacibacter namhicola</name>
    <dbReference type="NCBI Taxonomy" id="645517"/>
    <lineage>
        <taxon>Bacteria</taxon>
        <taxon>Pseudomonadati</taxon>
        <taxon>Pseudomonadota</taxon>
        <taxon>Alphaproteobacteria</taxon>
        <taxon>Sphingomonadales</taxon>
        <taxon>Erythrobacteraceae</taxon>
        <taxon>Paraurantiacibacter</taxon>
    </lineage>
</organism>
<dbReference type="EMBL" id="CP016545">
    <property type="protein sequence ID" value="ANU07280.1"/>
    <property type="molecule type" value="Genomic_DNA"/>
</dbReference>
<feature type="domain" description="DUF427" evidence="1">
    <location>
        <begin position="3"/>
        <end position="89"/>
    </location>
</feature>
<gene>
    <name evidence="2" type="ORF">A6F65_00970</name>
</gene>
<dbReference type="PANTHER" id="PTHR34310:SF9">
    <property type="entry name" value="BLR5716 PROTEIN"/>
    <property type="match status" value="1"/>
</dbReference>
<dbReference type="Gene3D" id="2.170.150.40">
    <property type="entry name" value="Domain of unknown function (DUF427)"/>
    <property type="match status" value="1"/>
</dbReference>
<accession>A0A1C7D725</accession>